<name>A0A841ZLB7_9LIST</name>
<organism evidence="2 3">
    <name type="scientific">Listeria aquatica</name>
    <dbReference type="NCBI Taxonomy" id="1494960"/>
    <lineage>
        <taxon>Bacteria</taxon>
        <taxon>Bacillati</taxon>
        <taxon>Bacillota</taxon>
        <taxon>Bacilli</taxon>
        <taxon>Bacillales</taxon>
        <taxon>Listeriaceae</taxon>
        <taxon>Listeria</taxon>
    </lineage>
</organism>
<proteinExistence type="predicted"/>
<dbReference type="AlphaFoldDB" id="A0A841ZLB7"/>
<dbReference type="PANTHER" id="PTHR32401:SF48">
    <property type="entry name" value="LEGUME LECTIN DOMAIN-CONTAINING PROTEIN"/>
    <property type="match status" value="1"/>
</dbReference>
<accession>A0A841ZLB7</accession>
<dbReference type="SUPFAM" id="SSF49899">
    <property type="entry name" value="Concanavalin A-like lectins/glucanases"/>
    <property type="match status" value="1"/>
</dbReference>
<dbReference type="Gene3D" id="2.60.120.200">
    <property type="match status" value="1"/>
</dbReference>
<dbReference type="CDD" id="cd01951">
    <property type="entry name" value="lectin_L-type"/>
    <property type="match status" value="1"/>
</dbReference>
<reference evidence="2 3" key="1">
    <citation type="submission" date="2020-03" db="EMBL/GenBank/DDBJ databases">
        <title>Soil Listeria distribution.</title>
        <authorList>
            <person name="Liao J."/>
            <person name="Wiedmann M."/>
        </authorList>
    </citation>
    <scope>NUCLEOTIDE SEQUENCE [LARGE SCALE GENOMIC DNA]</scope>
    <source>
        <strain evidence="2 3">FSL L7-1507</strain>
    </source>
</reference>
<keyword evidence="1" id="KW-0732">Signal</keyword>
<protein>
    <recommendedName>
        <fullName evidence="4">Legume lectin domain-containing protein</fullName>
    </recommendedName>
</protein>
<gene>
    <name evidence="2" type="ORF">HB912_01080</name>
</gene>
<dbReference type="InterPro" id="IPR013320">
    <property type="entry name" value="ConA-like_dom_sf"/>
</dbReference>
<dbReference type="Pfam" id="PF18483">
    <property type="entry name" value="Lectin_L-type_dom"/>
    <property type="match status" value="1"/>
</dbReference>
<sequence>MKKLVFGFLIVTALFISAPKVSFANEANNPPTGIKTEGIFQVPAGANSSVISGDDLDIVEVTNDTKKQAGAIWNTDNNMMDLTKDFSSSMYMYFGDKESKAADGMAFVLHADPNKNNAFRTGEGERLGVWDSTKRGEFGLAIMNSVAIEFDTHYNNDFDMDISKKRNHIAWNFPGKQSSYYDHSSLIGSSYRKLIHNDLQYPENQYLSDDKWHHFQMNWNASASTLTYQLDSLAPVTIPINVADVFGTTSVYWGFTGSTGDSYAQNRIVFENVPGLVDGTVYEEAFTKEDHQNVTGKKVYAGDTLTHEITTSYKDGKVNWTHPVLTKNLDANLSYVPGTLKLITPDGKEKALPDDSWDDNSLQITLDDLGKDNNFEKIIFDVQAKQVKEDYEVTHTDVVTGSNFIAHSDEMKYTISSNSPPNLTLKDANNQVSLKDDDELTLSGSWLDRDSDSISLYYQVDNAPAVKFAENLANIPVGSKHDFSTKLKLDTGTHAVKVYAVDNDHATSNVEELTVAVDGTLTFLDIPNFSFGDLAVPTSNTTLFPVSSGSLKFSDTRIAGSGWKLSAKLKKEMTTVDGKHTIPNGLVYIGSDGSRQTLSENESVLIDSGTSGDTNEHVVNWNTNQGLALNLNPGLYKGNYAGEVEWTLEDTPNS</sequence>
<evidence type="ECO:0000313" key="2">
    <source>
        <dbReference type="EMBL" id="MBC1520238.1"/>
    </source>
</evidence>
<dbReference type="EMBL" id="JAARRM010000001">
    <property type="protein sequence ID" value="MBC1520238.1"/>
    <property type="molecule type" value="Genomic_DNA"/>
</dbReference>
<dbReference type="InterPro" id="IPR056573">
    <property type="entry name" value="Lectin_L-type_dom"/>
</dbReference>
<dbReference type="Proteomes" id="UP000559885">
    <property type="component" value="Unassembled WGS sequence"/>
</dbReference>
<evidence type="ECO:0000313" key="3">
    <source>
        <dbReference type="Proteomes" id="UP000559885"/>
    </source>
</evidence>
<dbReference type="PANTHER" id="PTHR32401">
    <property type="entry name" value="CONCANAVALIN A-LIKE LECTIN FAMILY PROTEIN"/>
    <property type="match status" value="1"/>
</dbReference>
<evidence type="ECO:0008006" key="4">
    <source>
        <dbReference type="Google" id="ProtNLM"/>
    </source>
</evidence>
<feature type="chain" id="PRO_5032999958" description="Legume lectin domain-containing protein" evidence="1">
    <location>
        <begin position="25"/>
        <end position="654"/>
    </location>
</feature>
<dbReference type="InterPro" id="IPR050258">
    <property type="entry name" value="Leguminous_Lectin"/>
</dbReference>
<feature type="signal peptide" evidence="1">
    <location>
        <begin position="1"/>
        <end position="24"/>
    </location>
</feature>
<dbReference type="RefSeq" id="WP_185371833.1">
    <property type="nucleotide sequence ID" value="NZ_JAARRM010000001.1"/>
</dbReference>
<comment type="caution">
    <text evidence="2">The sequence shown here is derived from an EMBL/GenBank/DDBJ whole genome shotgun (WGS) entry which is preliminary data.</text>
</comment>
<evidence type="ECO:0000256" key="1">
    <source>
        <dbReference type="SAM" id="SignalP"/>
    </source>
</evidence>